<name>A0ABR6KQF5_9BACT</name>
<comment type="caution">
    <text evidence="3">The sequence shown here is derived from an EMBL/GenBank/DDBJ whole genome shotgun (WGS) entry which is preliminary data.</text>
</comment>
<dbReference type="PANTHER" id="PTHR46401:SF2">
    <property type="entry name" value="GLYCOSYLTRANSFERASE WBBK-RELATED"/>
    <property type="match status" value="1"/>
</dbReference>
<sequence>MKVVQINATCDAGSIGRICVAVSDLLTKQGIENYILYTSGHSNHFCGIKYSSDRYVKWQALKAKLFGGYGFNATRVTHQLIFELESLAPDIVHLHNIHNHNCNIGILFNYLRKKKLKVYWTFHDCWAFTGYCSHFVIADCDKWKIQCHNCPQRKVYSWLFDRSTELYKRKKYAIRRGLDLTIITPSKWLAGLVKQSMFKDYPVIVINNGIDLSVFKPVSSDFKIKYGVGNKHIVLGVSFGWGYSKGLDVFIKLAERLPCDYQVVLVGTNADTDKQLPSNIISIHKTTSQQELAQIYSAADVFVNATRQDTYPTVNMEAIACGTPVVTFRTGGSPEIINEKIGAIVECNDVVTLQLQIESICSTKRFVKEDILEASKAFDQKSRFNEYILLYQ</sequence>
<feature type="domain" description="Glycosyltransferase subfamily 4-like N-terminal" evidence="2">
    <location>
        <begin position="17"/>
        <end position="213"/>
    </location>
</feature>
<reference evidence="3 4" key="1">
    <citation type="submission" date="2020-08" db="EMBL/GenBank/DDBJ databases">
        <title>Genomic Encyclopedia of Type Strains, Phase IV (KMG-IV): sequencing the most valuable type-strain genomes for metagenomic binning, comparative biology and taxonomic classification.</title>
        <authorList>
            <person name="Goeker M."/>
        </authorList>
    </citation>
    <scope>NUCLEOTIDE SEQUENCE [LARGE SCALE GENOMIC DNA]</scope>
    <source>
        <strain evidence="3 4">DSM 102983</strain>
    </source>
</reference>
<protein>
    <submittedName>
        <fullName evidence="3">Glycosyltransferase involved in cell wall biosynthesis</fullName>
    </submittedName>
</protein>
<keyword evidence="4" id="KW-1185">Reference proteome</keyword>
<dbReference type="Pfam" id="PF13692">
    <property type="entry name" value="Glyco_trans_1_4"/>
    <property type="match status" value="1"/>
</dbReference>
<dbReference type="SUPFAM" id="SSF53756">
    <property type="entry name" value="UDP-Glycosyltransferase/glycogen phosphorylase"/>
    <property type="match status" value="1"/>
</dbReference>
<evidence type="ECO:0000313" key="4">
    <source>
        <dbReference type="Proteomes" id="UP000533637"/>
    </source>
</evidence>
<dbReference type="Gene3D" id="3.40.50.2000">
    <property type="entry name" value="Glycogen Phosphorylase B"/>
    <property type="match status" value="2"/>
</dbReference>
<dbReference type="RefSeq" id="WP_183671708.1">
    <property type="nucleotide sequence ID" value="NZ_BMPB01000008.1"/>
</dbReference>
<dbReference type="Proteomes" id="UP000533637">
    <property type="component" value="Unassembled WGS sequence"/>
</dbReference>
<proteinExistence type="predicted"/>
<keyword evidence="1" id="KW-0808">Transferase</keyword>
<organism evidence="3 4">
    <name type="scientific">Parabacteroides faecis</name>
    <dbReference type="NCBI Taxonomy" id="1217282"/>
    <lineage>
        <taxon>Bacteria</taxon>
        <taxon>Pseudomonadati</taxon>
        <taxon>Bacteroidota</taxon>
        <taxon>Bacteroidia</taxon>
        <taxon>Bacteroidales</taxon>
        <taxon>Tannerellaceae</taxon>
        <taxon>Parabacteroides</taxon>
    </lineage>
</organism>
<dbReference type="EMBL" id="JACHOC010000007">
    <property type="protein sequence ID" value="MBB4623739.1"/>
    <property type="molecule type" value="Genomic_DNA"/>
</dbReference>
<gene>
    <name evidence="3" type="ORF">GGQ57_003655</name>
</gene>
<dbReference type="Pfam" id="PF13439">
    <property type="entry name" value="Glyco_transf_4"/>
    <property type="match status" value="1"/>
</dbReference>
<evidence type="ECO:0000259" key="2">
    <source>
        <dbReference type="Pfam" id="PF13439"/>
    </source>
</evidence>
<accession>A0ABR6KQF5</accession>
<dbReference type="PANTHER" id="PTHR46401">
    <property type="entry name" value="GLYCOSYLTRANSFERASE WBBK-RELATED"/>
    <property type="match status" value="1"/>
</dbReference>
<evidence type="ECO:0000313" key="3">
    <source>
        <dbReference type="EMBL" id="MBB4623739.1"/>
    </source>
</evidence>
<evidence type="ECO:0000256" key="1">
    <source>
        <dbReference type="ARBA" id="ARBA00022679"/>
    </source>
</evidence>
<dbReference type="InterPro" id="IPR028098">
    <property type="entry name" value="Glyco_trans_4-like_N"/>
</dbReference>